<gene>
    <name evidence="1" type="ORF">GO621_08535</name>
</gene>
<dbReference type="PANTHER" id="PTHR40266">
    <property type="entry name" value="TOXIN HIGB-1"/>
    <property type="match status" value="1"/>
</dbReference>
<comment type="caution">
    <text evidence="1">The sequence shown here is derived from an EMBL/GenBank/DDBJ whole genome shotgun (WGS) entry which is preliminary data.</text>
</comment>
<evidence type="ECO:0000313" key="1">
    <source>
        <dbReference type="EMBL" id="MVN21583.1"/>
    </source>
</evidence>
<dbReference type="Proteomes" id="UP000462014">
    <property type="component" value="Unassembled WGS sequence"/>
</dbReference>
<dbReference type="RefSeq" id="WP_157566018.1">
    <property type="nucleotide sequence ID" value="NZ_WPIK01000006.1"/>
</dbReference>
<organism evidence="1 2">
    <name type="scientific">Mucilaginibacter arboris</name>
    <dbReference type="NCBI Taxonomy" id="2682090"/>
    <lineage>
        <taxon>Bacteria</taxon>
        <taxon>Pseudomonadati</taxon>
        <taxon>Bacteroidota</taxon>
        <taxon>Sphingobacteriia</taxon>
        <taxon>Sphingobacteriales</taxon>
        <taxon>Sphingobacteriaceae</taxon>
        <taxon>Mucilaginibacter</taxon>
    </lineage>
</organism>
<accession>A0A7K1SWB4</accession>
<protein>
    <submittedName>
        <fullName evidence="1">Plasmid maintenance system killer</fullName>
    </submittedName>
</protein>
<name>A0A7K1SWB4_9SPHI</name>
<dbReference type="AlphaFoldDB" id="A0A7K1SWB4"/>
<dbReference type="InterPro" id="IPR007711">
    <property type="entry name" value="HigB-1"/>
</dbReference>
<evidence type="ECO:0000313" key="2">
    <source>
        <dbReference type="Proteomes" id="UP000462014"/>
    </source>
</evidence>
<reference evidence="1 2" key="1">
    <citation type="submission" date="2019-12" db="EMBL/GenBank/DDBJ databases">
        <title>Mucilaginibacter sp. HMF7410 genome sequencing and assembly.</title>
        <authorList>
            <person name="Kang H."/>
            <person name="Cha I."/>
            <person name="Kim H."/>
            <person name="Joh K."/>
        </authorList>
    </citation>
    <scope>NUCLEOTIDE SEQUENCE [LARGE SCALE GENOMIC DNA]</scope>
    <source>
        <strain evidence="1 2">HMF7410</strain>
    </source>
</reference>
<dbReference type="InterPro" id="IPR035093">
    <property type="entry name" value="RelE/ParE_toxin_dom_sf"/>
</dbReference>
<proteinExistence type="predicted"/>
<keyword evidence="2" id="KW-1185">Reference proteome</keyword>
<dbReference type="EMBL" id="WPIK01000006">
    <property type="protein sequence ID" value="MVN21583.1"/>
    <property type="molecule type" value="Genomic_DNA"/>
</dbReference>
<dbReference type="PANTHER" id="PTHR40266:SF2">
    <property type="entry name" value="TOXIN HIGB-1"/>
    <property type="match status" value="1"/>
</dbReference>
<dbReference type="SUPFAM" id="SSF143011">
    <property type="entry name" value="RelE-like"/>
    <property type="match status" value="1"/>
</dbReference>
<dbReference type="Gene3D" id="3.30.2310.20">
    <property type="entry name" value="RelE-like"/>
    <property type="match status" value="1"/>
</dbReference>
<dbReference type="Pfam" id="PF05015">
    <property type="entry name" value="HigB-like_toxin"/>
    <property type="match status" value="1"/>
</dbReference>
<sequence length="92" mass="10532">MIESIRHKGLKLFWEKGDSSKLPAAHITKIRLILILLHNAKLVEDVNFPGSALHALKGSLTGFWAIKVSGNYRIIFRFVDENILDIDYVDYH</sequence>